<organism evidence="1 2">
    <name type="scientific">Phototrophicus methaneseepsis</name>
    <dbReference type="NCBI Taxonomy" id="2710758"/>
    <lineage>
        <taxon>Bacteria</taxon>
        <taxon>Bacillati</taxon>
        <taxon>Chloroflexota</taxon>
        <taxon>Candidatus Thermofontia</taxon>
        <taxon>Phototrophicales</taxon>
        <taxon>Phototrophicaceae</taxon>
        <taxon>Phototrophicus</taxon>
    </lineage>
</organism>
<dbReference type="Proteomes" id="UP000594468">
    <property type="component" value="Chromosome"/>
</dbReference>
<dbReference type="EMBL" id="CP062983">
    <property type="protein sequence ID" value="QPC83868.1"/>
    <property type="molecule type" value="Genomic_DNA"/>
</dbReference>
<protein>
    <submittedName>
        <fullName evidence="1">PhoH family protein</fullName>
    </submittedName>
</protein>
<dbReference type="Gene3D" id="3.40.50.300">
    <property type="entry name" value="P-loop containing nucleotide triphosphate hydrolases"/>
    <property type="match status" value="1"/>
</dbReference>
<dbReference type="KEGG" id="pmet:G4Y79_05675"/>
<evidence type="ECO:0000313" key="2">
    <source>
        <dbReference type="Proteomes" id="UP000594468"/>
    </source>
</evidence>
<reference evidence="1 2" key="1">
    <citation type="submission" date="2020-02" db="EMBL/GenBank/DDBJ databases">
        <authorList>
            <person name="Zheng R.K."/>
            <person name="Sun C.M."/>
        </authorList>
    </citation>
    <scope>NUCLEOTIDE SEQUENCE [LARGE SCALE GENOMIC DNA]</scope>
    <source>
        <strain evidence="2">rifampicinis</strain>
    </source>
</reference>
<gene>
    <name evidence="1" type="ORF">G4Y79_05675</name>
</gene>
<name>A0A7S8EBD6_9CHLR</name>
<dbReference type="RefSeq" id="WP_195171932.1">
    <property type="nucleotide sequence ID" value="NZ_CP062983.1"/>
</dbReference>
<evidence type="ECO:0000313" key="1">
    <source>
        <dbReference type="EMBL" id="QPC83868.1"/>
    </source>
</evidence>
<proteinExistence type="predicted"/>
<accession>A0A7S8EBD6</accession>
<sequence>MDSHSITLLPNRNWDLTDWMRATGAESYAQMARVASELGLTNPAARTLDIYSERRIRDWATKGLNDYDVALDIIKILRAIAQKNRSIIFNYGNLALHARIFLKSKAGRPEWDTPSQDQIWEICKVASGLNNEIETELGNYDRFLDLRTRVRPAIPWRLYGREQATKQVLERIEQHPVTIIASTAGSGKTALAWHTAMIAYQEGLVTDIDWTTDKRQVMDADGQIYIYEDRSLDENEIIKSIAARFGWDDVLSKPPDKWVGACADHLRKVRHLIVVDNLETVSDQKAVVNMLQDMLTPLGSRAPIASRALITSRVDVESPEPARLDIGGLEPEGSKQYILDLQTRWNISNPLSAEEAVHLAEATRHNPLFIQIALRRYETGNTLEQITSDLNTGENFKAFRTLFEPLIMDLTPSAMAIAAFAALKTWRTGSGTISRSELRHHWQAFCQSKNILPQPEQQEEKFSEDLLSLVRKRIMNSIPSATQNQSLYAFHPLIQAYFLPKVRRSDL</sequence>
<dbReference type="AlphaFoldDB" id="A0A7S8EBD6"/>
<dbReference type="InterPro" id="IPR027417">
    <property type="entry name" value="P-loop_NTPase"/>
</dbReference>
<dbReference type="SUPFAM" id="SSF52540">
    <property type="entry name" value="P-loop containing nucleoside triphosphate hydrolases"/>
    <property type="match status" value="1"/>
</dbReference>
<keyword evidence="2" id="KW-1185">Reference proteome</keyword>